<name>A0A7W7G8K5_9ACTN</name>
<dbReference type="InterPro" id="IPR036271">
    <property type="entry name" value="Tet_transcr_reg_TetR-rel_C_sf"/>
</dbReference>
<feature type="domain" description="Tetracycline repressor TetR C-terminal" evidence="4">
    <location>
        <begin position="59"/>
        <end position="112"/>
    </location>
</feature>
<evidence type="ECO:0000259" key="4">
    <source>
        <dbReference type="Pfam" id="PF02909"/>
    </source>
</evidence>
<gene>
    <name evidence="5" type="ORF">BJ982_001946</name>
</gene>
<reference evidence="5 6" key="1">
    <citation type="submission" date="2020-08" db="EMBL/GenBank/DDBJ databases">
        <title>Sequencing the genomes of 1000 actinobacteria strains.</title>
        <authorList>
            <person name="Klenk H.-P."/>
        </authorList>
    </citation>
    <scope>NUCLEOTIDE SEQUENCE [LARGE SCALE GENOMIC DNA]</scope>
    <source>
        <strain evidence="5 6">DSM 45784</strain>
    </source>
</reference>
<dbReference type="Proteomes" id="UP000542210">
    <property type="component" value="Unassembled WGS sequence"/>
</dbReference>
<evidence type="ECO:0000313" key="6">
    <source>
        <dbReference type="Proteomes" id="UP000542210"/>
    </source>
</evidence>
<accession>A0A7W7G8K5</accession>
<feature type="compositionally biased region" description="Polar residues" evidence="3">
    <location>
        <begin position="1"/>
        <end position="10"/>
    </location>
</feature>
<dbReference type="EMBL" id="JACHND010000001">
    <property type="protein sequence ID" value="MBB4700402.1"/>
    <property type="molecule type" value="Genomic_DNA"/>
</dbReference>
<evidence type="ECO:0000256" key="2">
    <source>
        <dbReference type="ARBA" id="ARBA00023163"/>
    </source>
</evidence>
<feature type="region of interest" description="Disordered" evidence="3">
    <location>
        <begin position="1"/>
        <end position="43"/>
    </location>
</feature>
<dbReference type="Gene3D" id="1.10.357.10">
    <property type="entry name" value="Tetracycline Repressor, domain 2"/>
    <property type="match status" value="1"/>
</dbReference>
<dbReference type="GO" id="GO:0045892">
    <property type="term" value="P:negative regulation of DNA-templated transcription"/>
    <property type="evidence" value="ECO:0007669"/>
    <property type="project" value="InterPro"/>
</dbReference>
<dbReference type="InterPro" id="IPR004111">
    <property type="entry name" value="Repressor_TetR_C"/>
</dbReference>
<keyword evidence="2" id="KW-0804">Transcription</keyword>
<proteinExistence type="predicted"/>
<evidence type="ECO:0000256" key="3">
    <source>
        <dbReference type="SAM" id="MobiDB-lite"/>
    </source>
</evidence>
<organism evidence="5 6">
    <name type="scientific">Sphaerisporangium siamense</name>
    <dbReference type="NCBI Taxonomy" id="795645"/>
    <lineage>
        <taxon>Bacteria</taxon>
        <taxon>Bacillati</taxon>
        <taxon>Actinomycetota</taxon>
        <taxon>Actinomycetes</taxon>
        <taxon>Streptosporangiales</taxon>
        <taxon>Streptosporangiaceae</taxon>
        <taxon>Sphaerisporangium</taxon>
    </lineage>
</organism>
<sequence>MLSVKSASRQGHTHPQPLDHRFSRTGVDIGVPPAAGTPRSAGEAERLLSRHAWGDEDARARWQAAHAAYVGDLLATGRYPYLGRVVVEAEHPPIESSFAFGLDILLDGIAARLAR</sequence>
<evidence type="ECO:0000313" key="5">
    <source>
        <dbReference type="EMBL" id="MBB4700402.1"/>
    </source>
</evidence>
<evidence type="ECO:0000256" key="1">
    <source>
        <dbReference type="ARBA" id="ARBA00023015"/>
    </source>
</evidence>
<dbReference type="AlphaFoldDB" id="A0A7W7G8K5"/>
<keyword evidence="6" id="KW-1185">Reference proteome</keyword>
<protein>
    <recommendedName>
        <fullName evidence="4">Tetracycline repressor TetR C-terminal domain-containing protein</fullName>
    </recommendedName>
</protein>
<keyword evidence="1" id="KW-0805">Transcription regulation</keyword>
<dbReference type="SUPFAM" id="SSF48498">
    <property type="entry name" value="Tetracyclin repressor-like, C-terminal domain"/>
    <property type="match status" value="1"/>
</dbReference>
<comment type="caution">
    <text evidence="5">The sequence shown here is derived from an EMBL/GenBank/DDBJ whole genome shotgun (WGS) entry which is preliminary data.</text>
</comment>
<dbReference type="RefSeq" id="WP_184878582.1">
    <property type="nucleotide sequence ID" value="NZ_BOOV01000030.1"/>
</dbReference>
<dbReference type="Pfam" id="PF02909">
    <property type="entry name" value="TetR_C_1"/>
    <property type="match status" value="1"/>
</dbReference>